<feature type="transmembrane region" description="Helical" evidence="7">
    <location>
        <begin position="50"/>
        <end position="70"/>
    </location>
</feature>
<gene>
    <name evidence="9" type="ORF">Val02_03650</name>
</gene>
<dbReference type="PANTHER" id="PTHR23517:SF13">
    <property type="entry name" value="MAJOR FACILITATOR SUPERFAMILY MFS_1"/>
    <property type="match status" value="1"/>
</dbReference>
<evidence type="ECO:0000256" key="4">
    <source>
        <dbReference type="ARBA" id="ARBA00022692"/>
    </source>
</evidence>
<dbReference type="PROSITE" id="PS00216">
    <property type="entry name" value="SUGAR_TRANSPORT_1"/>
    <property type="match status" value="1"/>
</dbReference>
<dbReference type="EMBL" id="BOPF01000002">
    <property type="protein sequence ID" value="GIJ43479.1"/>
    <property type="molecule type" value="Genomic_DNA"/>
</dbReference>
<dbReference type="InterPro" id="IPR020846">
    <property type="entry name" value="MFS_dom"/>
</dbReference>
<feature type="transmembrane region" description="Helical" evidence="7">
    <location>
        <begin position="358"/>
        <end position="379"/>
    </location>
</feature>
<comment type="caution">
    <text evidence="9">The sequence shown here is derived from an EMBL/GenBank/DDBJ whole genome shotgun (WGS) entry which is preliminary data.</text>
</comment>
<organism evidence="9 10">
    <name type="scientific">Virgisporangium aliadipatigenens</name>
    <dbReference type="NCBI Taxonomy" id="741659"/>
    <lineage>
        <taxon>Bacteria</taxon>
        <taxon>Bacillati</taxon>
        <taxon>Actinomycetota</taxon>
        <taxon>Actinomycetes</taxon>
        <taxon>Micromonosporales</taxon>
        <taxon>Micromonosporaceae</taxon>
        <taxon>Virgisporangium</taxon>
    </lineage>
</organism>
<feature type="transmembrane region" description="Helical" evidence="7">
    <location>
        <begin position="296"/>
        <end position="319"/>
    </location>
</feature>
<evidence type="ECO:0000256" key="6">
    <source>
        <dbReference type="ARBA" id="ARBA00023136"/>
    </source>
</evidence>
<sequence length="397" mass="40042">MTLLALPAPVRTAAPGFWAVAFAFLTTMAFSTVPTPLYPLYVAREGFSTFTVTVVFAAYALGVVASLLVAGPLSDRVGRRAVLVPALGLELLAALLFLTSTSLPALLLARLLNGLGVGVISSTATAYLQELNGRRFETVSTAANLGGLGLGTLVAGFLAQFVDAPLRTPYVLFAVLLVLSTVAVALTPETVSVRQARPARRVALGSPAAGAAGFAAFAVFGLFTSLAPAFVAGTLHHPSRALAGAVVFAVFASATAAQLLTRHLPERPKARLGLLAQAVGVLTLTAGVHLAGAAWFLVGGVVAGAGAGLSFKAAVGAVARTAAPAARAAALAGLFLVSYLGMVVPALGIGVAARTVPLATALTGFAVLHLFVLATAAALNGRRGLIKALMHGPTALR</sequence>
<feature type="transmembrane region" description="Helical" evidence="7">
    <location>
        <begin position="208"/>
        <end position="235"/>
    </location>
</feature>
<dbReference type="SUPFAM" id="SSF103473">
    <property type="entry name" value="MFS general substrate transporter"/>
    <property type="match status" value="1"/>
</dbReference>
<evidence type="ECO:0000256" key="3">
    <source>
        <dbReference type="ARBA" id="ARBA00022475"/>
    </source>
</evidence>
<protein>
    <submittedName>
        <fullName evidence="9">MFS transporter</fullName>
    </submittedName>
</protein>
<feature type="transmembrane region" description="Helical" evidence="7">
    <location>
        <begin position="331"/>
        <end position="352"/>
    </location>
</feature>
<keyword evidence="3" id="KW-1003">Cell membrane</keyword>
<feature type="transmembrane region" description="Helical" evidence="7">
    <location>
        <begin position="168"/>
        <end position="187"/>
    </location>
</feature>
<keyword evidence="6 7" id="KW-0472">Membrane</keyword>
<keyword evidence="2" id="KW-0813">Transport</keyword>
<feature type="transmembrane region" description="Helical" evidence="7">
    <location>
        <begin position="12"/>
        <end position="30"/>
    </location>
</feature>
<dbReference type="GO" id="GO:0005886">
    <property type="term" value="C:plasma membrane"/>
    <property type="evidence" value="ECO:0007669"/>
    <property type="project" value="UniProtKB-SubCell"/>
</dbReference>
<feature type="transmembrane region" description="Helical" evidence="7">
    <location>
        <begin position="141"/>
        <end position="162"/>
    </location>
</feature>
<name>A0A8J4DMK3_9ACTN</name>
<feature type="domain" description="Major facilitator superfamily (MFS) profile" evidence="8">
    <location>
        <begin position="15"/>
        <end position="397"/>
    </location>
</feature>
<keyword evidence="10" id="KW-1185">Reference proteome</keyword>
<dbReference type="InterPro" id="IPR011701">
    <property type="entry name" value="MFS"/>
</dbReference>
<accession>A0A8J4DMK3</accession>
<feature type="transmembrane region" description="Helical" evidence="7">
    <location>
        <begin position="241"/>
        <end position="260"/>
    </location>
</feature>
<keyword evidence="5 7" id="KW-1133">Transmembrane helix</keyword>
<proteinExistence type="predicted"/>
<evidence type="ECO:0000256" key="5">
    <source>
        <dbReference type="ARBA" id="ARBA00022989"/>
    </source>
</evidence>
<evidence type="ECO:0000259" key="8">
    <source>
        <dbReference type="PROSITE" id="PS50850"/>
    </source>
</evidence>
<reference evidence="9" key="1">
    <citation type="submission" date="2021-01" db="EMBL/GenBank/DDBJ databases">
        <title>Whole genome shotgun sequence of Virgisporangium aliadipatigenens NBRC 105644.</title>
        <authorList>
            <person name="Komaki H."/>
            <person name="Tamura T."/>
        </authorList>
    </citation>
    <scope>NUCLEOTIDE SEQUENCE</scope>
    <source>
        <strain evidence="9">NBRC 105644</strain>
    </source>
</reference>
<dbReference type="InterPro" id="IPR005829">
    <property type="entry name" value="Sugar_transporter_CS"/>
</dbReference>
<evidence type="ECO:0000256" key="2">
    <source>
        <dbReference type="ARBA" id="ARBA00022448"/>
    </source>
</evidence>
<dbReference type="Gene3D" id="1.20.1250.20">
    <property type="entry name" value="MFS general substrate transporter like domains"/>
    <property type="match status" value="1"/>
</dbReference>
<dbReference type="PANTHER" id="PTHR23517">
    <property type="entry name" value="RESISTANCE PROTEIN MDTM, PUTATIVE-RELATED-RELATED"/>
    <property type="match status" value="1"/>
</dbReference>
<keyword evidence="4 7" id="KW-0812">Transmembrane</keyword>
<dbReference type="PROSITE" id="PS50850">
    <property type="entry name" value="MFS"/>
    <property type="match status" value="1"/>
</dbReference>
<dbReference type="AlphaFoldDB" id="A0A8J4DMK3"/>
<feature type="transmembrane region" description="Helical" evidence="7">
    <location>
        <begin position="82"/>
        <end position="101"/>
    </location>
</feature>
<dbReference type="InterPro" id="IPR036259">
    <property type="entry name" value="MFS_trans_sf"/>
</dbReference>
<feature type="transmembrane region" description="Helical" evidence="7">
    <location>
        <begin position="107"/>
        <end position="129"/>
    </location>
</feature>
<dbReference type="Proteomes" id="UP000619260">
    <property type="component" value="Unassembled WGS sequence"/>
</dbReference>
<evidence type="ECO:0000256" key="7">
    <source>
        <dbReference type="SAM" id="Phobius"/>
    </source>
</evidence>
<dbReference type="GO" id="GO:0022857">
    <property type="term" value="F:transmembrane transporter activity"/>
    <property type="evidence" value="ECO:0007669"/>
    <property type="project" value="InterPro"/>
</dbReference>
<evidence type="ECO:0000256" key="1">
    <source>
        <dbReference type="ARBA" id="ARBA00004651"/>
    </source>
</evidence>
<feature type="transmembrane region" description="Helical" evidence="7">
    <location>
        <begin position="272"/>
        <end position="290"/>
    </location>
</feature>
<dbReference type="InterPro" id="IPR050171">
    <property type="entry name" value="MFS_Transporters"/>
</dbReference>
<comment type="subcellular location">
    <subcellularLocation>
        <location evidence="1">Cell membrane</location>
        <topology evidence="1">Multi-pass membrane protein</topology>
    </subcellularLocation>
</comment>
<evidence type="ECO:0000313" key="10">
    <source>
        <dbReference type="Proteomes" id="UP000619260"/>
    </source>
</evidence>
<dbReference type="RefSeq" id="WP_239151503.1">
    <property type="nucleotide sequence ID" value="NZ_BOPF01000002.1"/>
</dbReference>
<evidence type="ECO:0000313" key="9">
    <source>
        <dbReference type="EMBL" id="GIJ43479.1"/>
    </source>
</evidence>
<dbReference type="Pfam" id="PF07690">
    <property type="entry name" value="MFS_1"/>
    <property type="match status" value="1"/>
</dbReference>